<feature type="region of interest" description="Disordered" evidence="1">
    <location>
        <begin position="87"/>
        <end position="132"/>
    </location>
</feature>
<feature type="compositionally biased region" description="Basic and acidic residues" evidence="1">
    <location>
        <begin position="1"/>
        <end position="23"/>
    </location>
</feature>
<dbReference type="EMBL" id="JACGCI010000136">
    <property type="protein sequence ID" value="KAF6743773.1"/>
    <property type="molecule type" value="Genomic_DNA"/>
</dbReference>
<feature type="compositionally biased region" description="Acidic residues" evidence="1">
    <location>
        <begin position="501"/>
        <end position="512"/>
    </location>
</feature>
<gene>
    <name evidence="2" type="ORF">DFP72DRAFT_1079594</name>
</gene>
<feature type="region of interest" description="Disordered" evidence="1">
    <location>
        <begin position="329"/>
        <end position="369"/>
    </location>
</feature>
<keyword evidence="3" id="KW-1185">Reference proteome</keyword>
<proteinExistence type="predicted"/>
<accession>A0A8H6HB78</accession>
<name>A0A8H6HB78_9AGAR</name>
<evidence type="ECO:0000313" key="3">
    <source>
        <dbReference type="Proteomes" id="UP000521943"/>
    </source>
</evidence>
<feature type="compositionally biased region" description="Acidic residues" evidence="1">
    <location>
        <begin position="454"/>
        <end position="468"/>
    </location>
</feature>
<organism evidence="2 3">
    <name type="scientific">Ephemerocybe angulata</name>
    <dbReference type="NCBI Taxonomy" id="980116"/>
    <lineage>
        <taxon>Eukaryota</taxon>
        <taxon>Fungi</taxon>
        <taxon>Dikarya</taxon>
        <taxon>Basidiomycota</taxon>
        <taxon>Agaricomycotina</taxon>
        <taxon>Agaricomycetes</taxon>
        <taxon>Agaricomycetidae</taxon>
        <taxon>Agaricales</taxon>
        <taxon>Agaricineae</taxon>
        <taxon>Psathyrellaceae</taxon>
        <taxon>Ephemerocybe</taxon>
    </lineage>
</organism>
<comment type="caution">
    <text evidence="2">The sequence shown here is derived from an EMBL/GenBank/DDBJ whole genome shotgun (WGS) entry which is preliminary data.</text>
</comment>
<feature type="compositionally biased region" description="Basic and acidic residues" evidence="1">
    <location>
        <begin position="386"/>
        <end position="432"/>
    </location>
</feature>
<feature type="compositionally biased region" description="Acidic residues" evidence="1">
    <location>
        <begin position="437"/>
        <end position="446"/>
    </location>
</feature>
<reference evidence="2 3" key="1">
    <citation type="submission" date="2020-07" db="EMBL/GenBank/DDBJ databases">
        <title>Comparative genomics of pyrophilous fungi reveals a link between fire events and developmental genes.</title>
        <authorList>
            <consortium name="DOE Joint Genome Institute"/>
            <person name="Steindorff A.S."/>
            <person name="Carver A."/>
            <person name="Calhoun S."/>
            <person name="Stillman K."/>
            <person name="Liu H."/>
            <person name="Lipzen A."/>
            <person name="Pangilinan J."/>
            <person name="Labutti K."/>
            <person name="Bruns T.D."/>
            <person name="Grigoriev I.V."/>
        </authorList>
    </citation>
    <scope>NUCLEOTIDE SEQUENCE [LARGE SCALE GENOMIC DNA]</scope>
    <source>
        <strain evidence="2 3">CBS 144469</strain>
    </source>
</reference>
<dbReference type="Proteomes" id="UP000521943">
    <property type="component" value="Unassembled WGS sequence"/>
</dbReference>
<feature type="region of interest" description="Disordered" evidence="1">
    <location>
        <begin position="386"/>
        <end position="528"/>
    </location>
</feature>
<sequence>MEPERCQKEQEDRANSGIRKETGAGDAGGFPDVCKRAAELTQQEIEVLVAGGVIEDTPEGRQKVYEVLLRLRIERRAELRRTKELLEARRAAEGNGGQSPTTRPPTHTAPPPVVERTPASGSTRPSSPSPMADREIAEAVNASAFWPILQEETYRAVMEMGDCQWVEKEPLKEAYQRSRQHERRITGHNDLPSEHISPLQNRAIRRLRTLLECPDICDMGRWPGTTHQERAVAAFISVYKTILIRHLQEVGYNPETGPAPASVSPLPSPATAIPQSPVTAIPESCAKPILPSQPCLRSDRIGHITSAAVHASPIPARRRVDFVLDPEPRKVEPQFRTPVQPRTLRRTAERLGDSDSDSDGGPQGHPSGIFLPAQEEMLYHIDEHPTRQWSPDHHRPPESPEVHHQQQKEELSDEGCEQRYEDEGGDARHENGGYDDGYGDGYDDGYNDGHGDGYEEGYEDALEDENGIDEFWLGDKADDDSGSEAGHGDMASDDGQGNGSDSEEQSDSEYGSDSEHQSDSEYQSDFDG</sequence>
<feature type="region of interest" description="Disordered" evidence="1">
    <location>
        <begin position="1"/>
        <end position="31"/>
    </location>
</feature>
<dbReference type="AlphaFoldDB" id="A0A8H6HB78"/>
<evidence type="ECO:0000313" key="2">
    <source>
        <dbReference type="EMBL" id="KAF6743773.1"/>
    </source>
</evidence>
<protein>
    <submittedName>
        <fullName evidence="2">Uncharacterized protein</fullName>
    </submittedName>
</protein>
<evidence type="ECO:0000256" key="1">
    <source>
        <dbReference type="SAM" id="MobiDB-lite"/>
    </source>
</evidence>